<dbReference type="Pfam" id="PF19055">
    <property type="entry name" value="ABC2_membrane_7"/>
    <property type="match status" value="2"/>
</dbReference>
<evidence type="ECO:0000313" key="11">
    <source>
        <dbReference type="Proteomes" id="UP000398389"/>
    </source>
</evidence>
<dbReference type="InterPro" id="IPR017871">
    <property type="entry name" value="ABC_transporter-like_CS"/>
</dbReference>
<dbReference type="GO" id="GO:0016887">
    <property type="term" value="F:ATP hydrolysis activity"/>
    <property type="evidence" value="ECO:0007669"/>
    <property type="project" value="InterPro"/>
</dbReference>
<evidence type="ECO:0000256" key="5">
    <source>
        <dbReference type="ARBA" id="ARBA00022840"/>
    </source>
</evidence>
<dbReference type="RefSeq" id="XP_031851539.1">
    <property type="nucleotide sequence ID" value="XM_031995648.1"/>
</dbReference>
<proteinExistence type="predicted"/>
<feature type="transmembrane region" description="Helical" evidence="8">
    <location>
        <begin position="634"/>
        <end position="659"/>
    </location>
</feature>
<keyword evidence="3 8" id="KW-0812">Transmembrane</keyword>
<dbReference type="GO" id="GO:0140359">
    <property type="term" value="F:ABC-type transporter activity"/>
    <property type="evidence" value="ECO:0007669"/>
    <property type="project" value="InterPro"/>
</dbReference>
<feature type="transmembrane region" description="Helical" evidence="8">
    <location>
        <begin position="1041"/>
        <end position="1059"/>
    </location>
</feature>
<organism evidence="10 11">
    <name type="scientific">Magnusiomyces paraingens</name>
    <dbReference type="NCBI Taxonomy" id="2606893"/>
    <lineage>
        <taxon>Eukaryota</taxon>
        <taxon>Fungi</taxon>
        <taxon>Dikarya</taxon>
        <taxon>Ascomycota</taxon>
        <taxon>Saccharomycotina</taxon>
        <taxon>Dipodascomycetes</taxon>
        <taxon>Dipodascales</taxon>
        <taxon>Dipodascaceae</taxon>
        <taxon>Magnusiomyces</taxon>
    </lineage>
</organism>
<keyword evidence="5" id="KW-0067">ATP-binding</keyword>
<evidence type="ECO:0000256" key="8">
    <source>
        <dbReference type="SAM" id="Phobius"/>
    </source>
</evidence>
<reference evidence="10 11" key="1">
    <citation type="submission" date="2019-09" db="EMBL/GenBank/DDBJ databases">
        <authorList>
            <person name="Brejova B."/>
        </authorList>
    </citation>
    <scope>NUCLEOTIDE SEQUENCE [LARGE SCALE GENOMIC DNA]</scope>
</reference>
<feature type="transmembrane region" description="Helical" evidence="8">
    <location>
        <begin position="545"/>
        <end position="567"/>
    </location>
</feature>
<evidence type="ECO:0000256" key="3">
    <source>
        <dbReference type="ARBA" id="ARBA00022692"/>
    </source>
</evidence>
<feature type="transmembrane region" description="Helical" evidence="8">
    <location>
        <begin position="435"/>
        <end position="453"/>
    </location>
</feature>
<dbReference type="SMART" id="SM00382">
    <property type="entry name" value="AAA"/>
    <property type="match status" value="2"/>
</dbReference>
<feature type="transmembrane region" description="Helical" evidence="8">
    <location>
        <begin position="1116"/>
        <end position="1141"/>
    </location>
</feature>
<dbReference type="InterPro" id="IPR027417">
    <property type="entry name" value="P-loop_NTPase"/>
</dbReference>
<dbReference type="PANTHER" id="PTHR48041:SF119">
    <property type="entry name" value="ROA1P"/>
    <property type="match status" value="1"/>
</dbReference>
<sequence length="1305" mass="144015">MNQIDYIEQGVSQALPPPLSNSKGTLSSSSLNVISLDPVPQVTVSVENLSLAIKKSSSFLSRLSPFSSASNTSNSSNSNLASNSVKILQDVSFQVLPGSLMAIIGGSGSGKTTLLNALADRSSVSSSVAEKSGVVTYNGLPRISSVSHAFVLQQDILEPTLTCRETLTYSADLRLPNSVSKAKRHELVEKTIRELGLLECADTLVGSTSHRGLSGGEKRRLSIGIQLLANPSVLFLDEPTTGLDANSAYLLVRTCKNLALAGRTVIMSIHQPRSDIFFLLDSISVLTRGGRLAYSGPVTDVISYFETCGHNLPLHVNPADFIIDICAVDSRTSDSEELTTCRVNNLVKSWDLHYQKLKNGGSFSNLSLTSSSAEPLTNVVPLFRQVIALTKRQFIISYRDPMGYAGLLFECISMGIIVGWIFYKLDGSIQGIRSQFGAVYISVSLQGYLLLVYETYRLCRIDLKVYDRERSEGCVSVAGFLISRRLSKCLTEDLFVPLFFSIISYFMIGFSRTATQFFIYFAASLLDHYAAVFFATLSTSISRDFAIASLISNLFFTVQFMACGFFVNSAHLPVYVRWTRWVAYLYYSYTAVINNQFQNYFGDCPYGNDPSVPECLSYSGEYAVKSMGFRTNWIAAPLGILTAWAVSFYLLAAIVLYYFPVKMTMAQQKSLRTSSSELKPIKTEGNEFFNATVASRVTVDIKDLKLSISKFDFLNYGRMNKINILNDVNATFVPGKINAILGPSGSGKSSLLNLIAGRLNSSLFSRYSSSKSIYFNGSKVTSCSFVTQEDDGLLPALTVRETLHYAAYLRLPNHFSLSEKRQIADNIILKMGLKYCANTPIGDDVQVKGISGGEKRRVSISAQLLNDPQVLLLDEPTSGLDSFTAASILDVLEGLAAEGRTIICSIHQPRSDMFPRFGNILLLAKGGYTAYNDSPQNLFPYLDKIGYPCPSFTNPADHLLDLVSINFQSAELEVSSKERAKMLIESWEKNETSEKKTTTTYSQVYPEMPVAAPTHKNNTQFIFMILLSRSLTNIMKSPHLLVARLTQVSGIAGVLALYYSPLHDSYVGISDRLGLLQQVTSVYFVGMLNNIAVYPSERSVFYREYDDGIYGVTPFFLTYTFIELPFEVITAMMFSCLYALATDFGRSASMFFISTYCVLVIVNCGESIGIAFNTIFMHEGFAMNIISVFLSIATMMSGVMSFHMPPVLRAINWISPLKYAVGVVAKHAFPESLKFSCEGQEIDSTTGECALMNGKQVLDTYGISISNKRFQVYMGLLTVCLVLYRLCAYAILKVNRLKLGIYKNV</sequence>
<evidence type="ECO:0000256" key="4">
    <source>
        <dbReference type="ARBA" id="ARBA00022741"/>
    </source>
</evidence>
<dbReference type="InterPro" id="IPR050352">
    <property type="entry name" value="ABCG_transporters"/>
</dbReference>
<dbReference type="PROSITE" id="PS00211">
    <property type="entry name" value="ABC_TRANSPORTER_1"/>
    <property type="match status" value="2"/>
</dbReference>
<dbReference type="InterPro" id="IPR003439">
    <property type="entry name" value="ABC_transporter-like_ATP-bd"/>
</dbReference>
<dbReference type="Pfam" id="PF01061">
    <property type="entry name" value="ABC2_membrane"/>
    <property type="match status" value="2"/>
</dbReference>
<evidence type="ECO:0000256" key="7">
    <source>
        <dbReference type="ARBA" id="ARBA00023136"/>
    </source>
</evidence>
<feature type="domain" description="ABC transporter" evidence="9">
    <location>
        <begin position="699"/>
        <end position="951"/>
    </location>
</feature>
<dbReference type="Gene3D" id="3.40.50.300">
    <property type="entry name" value="P-loop containing nucleotide triphosphate hydrolases"/>
    <property type="match status" value="2"/>
</dbReference>
<feature type="transmembrane region" description="Helical" evidence="8">
    <location>
        <begin position="1272"/>
        <end position="1292"/>
    </location>
</feature>
<feature type="transmembrane region" description="Helical" evidence="8">
    <location>
        <begin position="1181"/>
        <end position="1202"/>
    </location>
</feature>
<dbReference type="GO" id="GO:0016020">
    <property type="term" value="C:membrane"/>
    <property type="evidence" value="ECO:0007669"/>
    <property type="project" value="UniProtKB-SubCell"/>
</dbReference>
<keyword evidence="2" id="KW-0813">Transport</keyword>
<dbReference type="GO" id="GO:0005524">
    <property type="term" value="F:ATP binding"/>
    <property type="evidence" value="ECO:0007669"/>
    <property type="project" value="UniProtKB-KW"/>
</dbReference>
<evidence type="ECO:0000256" key="6">
    <source>
        <dbReference type="ARBA" id="ARBA00022989"/>
    </source>
</evidence>
<dbReference type="PROSITE" id="PS50893">
    <property type="entry name" value="ABC_TRANSPORTER_2"/>
    <property type="match status" value="2"/>
</dbReference>
<evidence type="ECO:0000259" key="9">
    <source>
        <dbReference type="PROSITE" id="PS50893"/>
    </source>
</evidence>
<keyword evidence="7 8" id="KW-0472">Membrane</keyword>
<feature type="transmembrane region" description="Helical" evidence="8">
    <location>
        <begin position="402"/>
        <end position="423"/>
    </location>
</feature>
<dbReference type="SUPFAM" id="SSF52540">
    <property type="entry name" value="P-loop containing nucleoside triphosphate hydrolases"/>
    <property type="match status" value="2"/>
</dbReference>
<dbReference type="EMBL" id="CABVLU010000001">
    <property type="protein sequence ID" value="VVT45856.1"/>
    <property type="molecule type" value="Genomic_DNA"/>
</dbReference>
<protein>
    <recommendedName>
        <fullName evidence="9">ABC transporter domain-containing protein</fullName>
    </recommendedName>
</protein>
<dbReference type="Pfam" id="PF00005">
    <property type="entry name" value="ABC_tran"/>
    <property type="match status" value="2"/>
</dbReference>
<name>A0A5E8B315_9ASCO</name>
<feature type="domain" description="ABC transporter" evidence="9">
    <location>
        <begin position="70"/>
        <end position="314"/>
    </location>
</feature>
<feature type="transmembrane region" description="Helical" evidence="8">
    <location>
        <begin position="1153"/>
        <end position="1175"/>
    </location>
</feature>
<dbReference type="InterPro" id="IPR043926">
    <property type="entry name" value="ABCG_dom"/>
</dbReference>
<gene>
    <name evidence="10" type="ORF">SAPINGB_P000925</name>
</gene>
<comment type="subcellular location">
    <subcellularLocation>
        <location evidence="1">Membrane</location>
        <topology evidence="1">Multi-pass membrane protein</topology>
    </subcellularLocation>
</comment>
<dbReference type="OrthoDB" id="66620at2759"/>
<dbReference type="InterPro" id="IPR013525">
    <property type="entry name" value="ABC2_TM"/>
</dbReference>
<keyword evidence="4" id="KW-0547">Nucleotide-binding</keyword>
<feature type="transmembrane region" description="Helical" evidence="8">
    <location>
        <begin position="494"/>
        <end position="511"/>
    </location>
</feature>
<evidence type="ECO:0000256" key="1">
    <source>
        <dbReference type="ARBA" id="ARBA00004141"/>
    </source>
</evidence>
<keyword evidence="11" id="KW-1185">Reference proteome</keyword>
<dbReference type="Proteomes" id="UP000398389">
    <property type="component" value="Unassembled WGS sequence"/>
</dbReference>
<dbReference type="GeneID" id="43579748"/>
<accession>A0A5E8B315</accession>
<dbReference type="InterPro" id="IPR003593">
    <property type="entry name" value="AAA+_ATPase"/>
</dbReference>
<keyword evidence="6 8" id="KW-1133">Transmembrane helix</keyword>
<dbReference type="PANTHER" id="PTHR48041">
    <property type="entry name" value="ABC TRANSPORTER G FAMILY MEMBER 28"/>
    <property type="match status" value="1"/>
</dbReference>
<feature type="transmembrane region" description="Helical" evidence="8">
    <location>
        <begin position="517"/>
        <end position="538"/>
    </location>
</feature>
<evidence type="ECO:0000313" key="10">
    <source>
        <dbReference type="EMBL" id="VVT45856.1"/>
    </source>
</evidence>
<evidence type="ECO:0000256" key="2">
    <source>
        <dbReference type="ARBA" id="ARBA00022448"/>
    </source>
</evidence>